<dbReference type="InterPro" id="IPR006426">
    <property type="entry name" value="Asn_synth_AEB"/>
</dbReference>
<dbReference type="PANTHER" id="PTHR43284">
    <property type="entry name" value="ASPARAGINE SYNTHETASE (GLUTAMINE-HYDROLYZING)"/>
    <property type="match status" value="1"/>
</dbReference>
<evidence type="ECO:0000256" key="2">
    <source>
        <dbReference type="ARBA" id="ARBA00005752"/>
    </source>
</evidence>
<dbReference type="AlphaFoldDB" id="A0A4U8UD09"/>
<feature type="binding site" evidence="9">
    <location>
        <begin position="362"/>
        <end position="363"/>
    </location>
    <ligand>
        <name>ATP</name>
        <dbReference type="ChEBI" id="CHEBI:30616"/>
    </ligand>
</feature>
<dbReference type="Pfam" id="PF13537">
    <property type="entry name" value="GATase_7"/>
    <property type="match status" value="1"/>
</dbReference>
<evidence type="ECO:0000256" key="10">
    <source>
        <dbReference type="PIRSR" id="PIRSR001589-3"/>
    </source>
</evidence>
<feature type="site" description="Important for beta-aspartyl-AMP intermediate formation" evidence="10">
    <location>
        <position position="364"/>
    </location>
</feature>
<comment type="catalytic activity">
    <reaction evidence="7">
        <text>L-aspartate + L-glutamine + ATP + H2O = L-asparagine + L-glutamate + AMP + diphosphate + H(+)</text>
        <dbReference type="Rhea" id="RHEA:12228"/>
        <dbReference type="ChEBI" id="CHEBI:15377"/>
        <dbReference type="ChEBI" id="CHEBI:15378"/>
        <dbReference type="ChEBI" id="CHEBI:29985"/>
        <dbReference type="ChEBI" id="CHEBI:29991"/>
        <dbReference type="ChEBI" id="CHEBI:30616"/>
        <dbReference type="ChEBI" id="CHEBI:33019"/>
        <dbReference type="ChEBI" id="CHEBI:58048"/>
        <dbReference type="ChEBI" id="CHEBI:58359"/>
        <dbReference type="ChEBI" id="CHEBI:456215"/>
        <dbReference type="EC" id="6.3.5.4"/>
    </reaction>
</comment>
<dbReference type="PROSITE" id="PS51278">
    <property type="entry name" value="GATASE_TYPE_2"/>
    <property type="match status" value="1"/>
</dbReference>
<evidence type="ECO:0000256" key="4">
    <source>
        <dbReference type="ARBA" id="ARBA00022741"/>
    </source>
</evidence>
<dbReference type="PANTHER" id="PTHR43284:SF1">
    <property type="entry name" value="ASPARAGINE SYNTHETASE"/>
    <property type="match status" value="1"/>
</dbReference>
<evidence type="ECO:0000313" key="13">
    <source>
        <dbReference type="Proteomes" id="UP000029920"/>
    </source>
</evidence>
<dbReference type="GO" id="GO:0004066">
    <property type="term" value="F:asparagine synthase (glutamine-hydrolyzing) activity"/>
    <property type="evidence" value="ECO:0007669"/>
    <property type="project" value="UniProtKB-EC"/>
</dbReference>
<dbReference type="EC" id="6.3.5.4" evidence="3"/>
<feature type="domain" description="Glutamine amidotransferase type-2" evidence="11">
    <location>
        <begin position="2"/>
        <end position="207"/>
    </location>
</feature>
<keyword evidence="5 9" id="KW-0067">ATP-binding</keyword>
<dbReference type="PIRSF" id="PIRSF001589">
    <property type="entry name" value="Asn_synthetase_glu-h"/>
    <property type="match status" value="1"/>
</dbReference>
<evidence type="ECO:0000256" key="9">
    <source>
        <dbReference type="PIRSR" id="PIRSR001589-2"/>
    </source>
</evidence>
<evidence type="ECO:0000256" key="5">
    <source>
        <dbReference type="ARBA" id="ARBA00022840"/>
    </source>
</evidence>
<dbReference type="EMBL" id="JRPC02000027">
    <property type="protein sequence ID" value="TLE14151.1"/>
    <property type="molecule type" value="Genomic_DNA"/>
</dbReference>
<keyword evidence="12" id="KW-0436">Ligase</keyword>
<evidence type="ECO:0000256" key="6">
    <source>
        <dbReference type="ARBA" id="ARBA00022962"/>
    </source>
</evidence>
<keyword evidence="8" id="KW-0028">Amino-acid biosynthesis</keyword>
<name>A0A4U8UD09_9HELI</name>
<gene>
    <name evidence="12" type="primary">asnB</name>
    <name evidence="12" type="ORF">LS72_009115</name>
</gene>
<dbReference type="CDD" id="cd00712">
    <property type="entry name" value="AsnB"/>
    <property type="match status" value="1"/>
</dbReference>
<organism evidence="12 13">
    <name type="scientific">Helicobacter apodemus</name>
    <dbReference type="NCBI Taxonomy" id="135569"/>
    <lineage>
        <taxon>Bacteria</taxon>
        <taxon>Pseudomonadati</taxon>
        <taxon>Campylobacterota</taxon>
        <taxon>Epsilonproteobacteria</taxon>
        <taxon>Campylobacterales</taxon>
        <taxon>Helicobacteraceae</taxon>
        <taxon>Helicobacter</taxon>
    </lineage>
</organism>
<dbReference type="RefSeq" id="WP_034554539.1">
    <property type="nucleotide sequence ID" value="NZ_JRPC02000027.1"/>
</dbReference>
<reference evidence="12 13" key="1">
    <citation type="journal article" date="2014" name="Genome Announc.">
        <title>Draft genome sequences of eight enterohepatic helicobacter species isolated from both laboratory and wild rodents.</title>
        <authorList>
            <person name="Sheh A."/>
            <person name="Shen Z."/>
            <person name="Fox J.G."/>
        </authorList>
    </citation>
    <scope>NUCLEOTIDE SEQUENCE [LARGE SCALE GENOMIC DNA]</scope>
    <source>
        <strain evidence="12 13">MIT-03-7007</strain>
    </source>
</reference>
<dbReference type="InterPro" id="IPR051786">
    <property type="entry name" value="ASN_synthetase/amidase"/>
</dbReference>
<dbReference type="GO" id="GO:0005829">
    <property type="term" value="C:cytosol"/>
    <property type="evidence" value="ECO:0007669"/>
    <property type="project" value="TreeGrafter"/>
</dbReference>
<dbReference type="GO" id="GO:0005524">
    <property type="term" value="F:ATP binding"/>
    <property type="evidence" value="ECO:0007669"/>
    <property type="project" value="UniProtKB-KW"/>
</dbReference>
<feature type="binding site" evidence="9">
    <location>
        <position position="96"/>
    </location>
    <ligand>
        <name>L-glutamine</name>
        <dbReference type="ChEBI" id="CHEBI:58359"/>
    </ligand>
</feature>
<comment type="similarity">
    <text evidence="2">Belongs to the asparagine synthetase family.</text>
</comment>
<comment type="pathway">
    <text evidence="1">Amino-acid biosynthesis; L-asparagine biosynthesis; L-asparagine from L-aspartate (L-Gln route): step 1/1.</text>
</comment>
<proteinExistence type="inferred from homology"/>
<dbReference type="SUPFAM" id="SSF52402">
    <property type="entry name" value="Adenine nucleotide alpha hydrolases-like"/>
    <property type="match status" value="1"/>
</dbReference>
<dbReference type="NCBIfam" id="TIGR01536">
    <property type="entry name" value="asn_synth_AEB"/>
    <property type="match status" value="1"/>
</dbReference>
<dbReference type="Proteomes" id="UP000029920">
    <property type="component" value="Unassembled WGS sequence"/>
</dbReference>
<dbReference type="Gene3D" id="3.60.20.10">
    <property type="entry name" value="Glutamine Phosphoribosylpyrophosphate, subunit 1, domain 1"/>
    <property type="match status" value="1"/>
</dbReference>
<evidence type="ECO:0000256" key="1">
    <source>
        <dbReference type="ARBA" id="ARBA00005187"/>
    </source>
</evidence>
<dbReference type="InterPro" id="IPR014729">
    <property type="entry name" value="Rossmann-like_a/b/a_fold"/>
</dbReference>
<evidence type="ECO:0000313" key="12">
    <source>
        <dbReference type="EMBL" id="TLE14151.1"/>
    </source>
</evidence>
<keyword evidence="4 9" id="KW-0547">Nucleotide-binding</keyword>
<dbReference type="GO" id="GO:0006529">
    <property type="term" value="P:asparagine biosynthetic process"/>
    <property type="evidence" value="ECO:0007669"/>
    <property type="project" value="UniProtKB-KW"/>
</dbReference>
<keyword evidence="8" id="KW-0061">Asparagine biosynthesis</keyword>
<evidence type="ECO:0000256" key="3">
    <source>
        <dbReference type="ARBA" id="ARBA00012737"/>
    </source>
</evidence>
<dbReference type="CDD" id="cd01991">
    <property type="entry name" value="Asn_synthase_B_C"/>
    <property type="match status" value="1"/>
</dbReference>
<feature type="active site" description="For GATase activity" evidence="8">
    <location>
        <position position="2"/>
    </location>
</feature>
<evidence type="ECO:0000256" key="7">
    <source>
        <dbReference type="ARBA" id="ARBA00048741"/>
    </source>
</evidence>
<sequence>MCSICGIYGRRDYTLELKKMIAAMDFRGPDGCFTYTHRGFYGGSNRLSINDLECGKQPFKNADGSIIIFFNGEIYNYKSLKKELQKDGIGFFSHCDGEILPFVYQKYGIEGFKLLDGMFGIALYDKNLHKIFLVRDIAGEKPLYYLYNQEIFAYSTLITPLCEILKPTLNPQAIWDFLTFGFIPEPQSIYQEIVSLPKGSILEFDCHDLTLKIKDFKEDCLKIYQVSYENPILATKEIVSKSVRDRLLGDVKIGAFLSGGLDSSIVSALACKDIANFYTFSIAFCEGYDPHSAFVNESAFSQLVAGHIGSKHYELAISAKDFGKELESFVKSSDQPFGAISGIGIKLLARVARAFGVKVLLSGDGADENFGGYAWYPKLAFNNPQSITSQKPKGWHYYAFEEEKRALFSKDFFANIQSSLQYFPNPNASPLAFITFDREFYLPYEMMVKLDRMCMSESIEGRACFLSPAILAFTQGLGYETLLLRGEKWLLKEAFKEILPKEILNRDKHGFNAPIDYWMKKDWLWLLEEALSAKSALSRYGILEQGAREFMLNLLFSSQARVGNIAFYLVVLNLWLENLS</sequence>
<comment type="caution">
    <text evidence="12">The sequence shown here is derived from an EMBL/GenBank/DDBJ whole genome shotgun (WGS) entry which is preliminary data.</text>
</comment>
<dbReference type="InterPro" id="IPR033738">
    <property type="entry name" value="AsnB_N"/>
</dbReference>
<dbReference type="InterPro" id="IPR017932">
    <property type="entry name" value="GATase_2_dom"/>
</dbReference>
<accession>A0A4U8UD09</accession>
<dbReference type="InterPro" id="IPR001962">
    <property type="entry name" value="Asn_synthase"/>
</dbReference>
<dbReference type="Pfam" id="PF00733">
    <property type="entry name" value="Asn_synthase"/>
    <property type="match status" value="1"/>
</dbReference>
<dbReference type="InterPro" id="IPR029055">
    <property type="entry name" value="Ntn_hydrolases_N"/>
</dbReference>
<dbReference type="SUPFAM" id="SSF56235">
    <property type="entry name" value="N-terminal nucleophile aminohydrolases (Ntn hydrolases)"/>
    <property type="match status" value="1"/>
</dbReference>
<keyword evidence="6 8" id="KW-0315">Glutamine amidotransferase</keyword>
<evidence type="ECO:0000256" key="8">
    <source>
        <dbReference type="PIRSR" id="PIRSR001589-1"/>
    </source>
</evidence>
<evidence type="ECO:0000259" key="11">
    <source>
        <dbReference type="PROSITE" id="PS51278"/>
    </source>
</evidence>
<protein>
    <recommendedName>
        <fullName evidence="3">asparagine synthase (glutamine-hydrolyzing)</fullName>
        <ecNumber evidence="3">6.3.5.4</ecNumber>
    </recommendedName>
</protein>
<keyword evidence="13" id="KW-1185">Reference proteome</keyword>
<dbReference type="Gene3D" id="3.40.50.620">
    <property type="entry name" value="HUPs"/>
    <property type="match status" value="1"/>
</dbReference>